<dbReference type="Proteomes" id="UP001430953">
    <property type="component" value="Unassembled WGS sequence"/>
</dbReference>
<proteinExistence type="predicted"/>
<gene>
    <name evidence="1" type="ORF">PUN28_001830</name>
</gene>
<evidence type="ECO:0000313" key="2">
    <source>
        <dbReference type="Proteomes" id="UP001430953"/>
    </source>
</evidence>
<evidence type="ECO:0000313" key="1">
    <source>
        <dbReference type="EMBL" id="KAL0129840.1"/>
    </source>
</evidence>
<keyword evidence="2" id="KW-1185">Reference proteome</keyword>
<dbReference type="AlphaFoldDB" id="A0AAW2GRC9"/>
<reference evidence="1 2" key="1">
    <citation type="submission" date="2023-03" db="EMBL/GenBank/DDBJ databases">
        <title>High recombination rates correlate with genetic variation in Cardiocondyla obscurior ants.</title>
        <authorList>
            <person name="Errbii M."/>
        </authorList>
    </citation>
    <scope>NUCLEOTIDE SEQUENCE [LARGE SCALE GENOMIC DNA]</scope>
    <source>
        <strain evidence="1">Alpha-2009</strain>
        <tissue evidence="1">Whole body</tissue>
    </source>
</reference>
<sequence>MICVLPITYGTFKNWVFFAINSTTTTFIERKQRSIRDNSNDTRLQLDILIYEFLSRVAFIK</sequence>
<name>A0AAW2GRC9_9HYME</name>
<accession>A0AAW2GRC9</accession>
<organism evidence="1 2">
    <name type="scientific">Cardiocondyla obscurior</name>
    <dbReference type="NCBI Taxonomy" id="286306"/>
    <lineage>
        <taxon>Eukaryota</taxon>
        <taxon>Metazoa</taxon>
        <taxon>Ecdysozoa</taxon>
        <taxon>Arthropoda</taxon>
        <taxon>Hexapoda</taxon>
        <taxon>Insecta</taxon>
        <taxon>Pterygota</taxon>
        <taxon>Neoptera</taxon>
        <taxon>Endopterygota</taxon>
        <taxon>Hymenoptera</taxon>
        <taxon>Apocrita</taxon>
        <taxon>Aculeata</taxon>
        <taxon>Formicoidea</taxon>
        <taxon>Formicidae</taxon>
        <taxon>Myrmicinae</taxon>
        <taxon>Cardiocondyla</taxon>
    </lineage>
</organism>
<comment type="caution">
    <text evidence="1">The sequence shown here is derived from an EMBL/GenBank/DDBJ whole genome shotgun (WGS) entry which is preliminary data.</text>
</comment>
<dbReference type="EMBL" id="JADYXP020000002">
    <property type="protein sequence ID" value="KAL0129840.1"/>
    <property type="molecule type" value="Genomic_DNA"/>
</dbReference>
<protein>
    <submittedName>
        <fullName evidence="1">Uncharacterized protein</fullName>
    </submittedName>
</protein>